<evidence type="ECO:0000256" key="1">
    <source>
        <dbReference type="ARBA" id="ARBA00004141"/>
    </source>
</evidence>
<feature type="transmembrane region" description="Helical" evidence="7">
    <location>
        <begin position="565"/>
        <end position="590"/>
    </location>
</feature>
<dbReference type="Gene3D" id="3.40.50.300">
    <property type="entry name" value="P-loop containing nucleotide triphosphate hydrolases"/>
    <property type="match status" value="1"/>
</dbReference>
<dbReference type="PROSITE" id="PS00211">
    <property type="entry name" value="ABC_TRANSPORTER_1"/>
    <property type="match status" value="1"/>
</dbReference>
<feature type="transmembrane region" description="Helical" evidence="7">
    <location>
        <begin position="611"/>
        <end position="639"/>
    </location>
</feature>
<dbReference type="InterPro" id="IPR017871">
    <property type="entry name" value="ABC_transporter-like_CS"/>
</dbReference>
<protein>
    <submittedName>
        <fullName evidence="10">ATP-binding cassette sub-family G member 20</fullName>
    </submittedName>
</protein>
<feature type="transmembrane region" description="Helical" evidence="7">
    <location>
        <begin position="738"/>
        <end position="757"/>
    </location>
</feature>
<dbReference type="EMBL" id="HACA01026479">
    <property type="protein sequence ID" value="CDW43840.1"/>
    <property type="molecule type" value="Transcribed_RNA"/>
</dbReference>
<keyword evidence="2 7" id="KW-0812">Transmembrane</keyword>
<evidence type="ECO:0000256" key="6">
    <source>
        <dbReference type="ARBA" id="ARBA00023136"/>
    </source>
</evidence>
<dbReference type="PANTHER" id="PTHR43038:SF3">
    <property type="entry name" value="ABC TRANSPORTER G FAMILY MEMBER 20 ISOFORM X1"/>
    <property type="match status" value="1"/>
</dbReference>
<dbReference type="GO" id="GO:0140359">
    <property type="term" value="F:ABC-type transporter activity"/>
    <property type="evidence" value="ECO:0007669"/>
    <property type="project" value="InterPro"/>
</dbReference>
<evidence type="ECO:0000256" key="3">
    <source>
        <dbReference type="ARBA" id="ARBA00022741"/>
    </source>
</evidence>
<dbReference type="InterPro" id="IPR013525">
    <property type="entry name" value="ABC2_TM"/>
</dbReference>
<dbReference type="GO" id="GO:0043190">
    <property type="term" value="C:ATP-binding cassette (ABC) transporter complex"/>
    <property type="evidence" value="ECO:0007669"/>
    <property type="project" value="InterPro"/>
</dbReference>
<dbReference type="InterPro" id="IPR003439">
    <property type="entry name" value="ABC_transporter-like_ATP-bd"/>
</dbReference>
<dbReference type="GO" id="GO:0005524">
    <property type="term" value="F:ATP binding"/>
    <property type="evidence" value="ECO:0007669"/>
    <property type="project" value="UniProtKB-KW"/>
</dbReference>
<dbReference type="InterPro" id="IPR000412">
    <property type="entry name" value="ABC_2_transport"/>
</dbReference>
<dbReference type="Pfam" id="PF00005">
    <property type="entry name" value="ABC_tran"/>
    <property type="match status" value="1"/>
</dbReference>
<dbReference type="AlphaFoldDB" id="A0A0K2V1J7"/>
<keyword evidence="3" id="KW-0547">Nucleotide-binding</keyword>
<evidence type="ECO:0000313" key="10">
    <source>
        <dbReference type="EMBL" id="CDW43841.1"/>
    </source>
</evidence>
<dbReference type="PRINTS" id="PR00164">
    <property type="entry name" value="ABC2TRNSPORT"/>
</dbReference>
<name>A0A0K2V1J7_LEPSM</name>
<dbReference type="SMART" id="SM00382">
    <property type="entry name" value="AAA"/>
    <property type="match status" value="1"/>
</dbReference>
<dbReference type="InterPro" id="IPR027417">
    <property type="entry name" value="P-loop_NTPase"/>
</dbReference>
<evidence type="ECO:0000259" key="9">
    <source>
        <dbReference type="PROSITE" id="PS51012"/>
    </source>
</evidence>
<keyword evidence="5 7" id="KW-1133">Transmembrane helix</keyword>
<evidence type="ECO:0000256" key="5">
    <source>
        <dbReference type="ARBA" id="ARBA00022989"/>
    </source>
</evidence>
<feature type="domain" description="ABC transmembrane type-2" evidence="9">
    <location>
        <begin position="533"/>
        <end position="760"/>
    </location>
</feature>
<dbReference type="OrthoDB" id="10255969at2759"/>
<dbReference type="CDD" id="cd03230">
    <property type="entry name" value="ABC_DR_subfamily_A"/>
    <property type="match status" value="1"/>
</dbReference>
<dbReference type="GO" id="GO:0016887">
    <property type="term" value="F:ATP hydrolysis activity"/>
    <property type="evidence" value="ECO:0007669"/>
    <property type="project" value="InterPro"/>
</dbReference>
<evidence type="ECO:0000256" key="4">
    <source>
        <dbReference type="ARBA" id="ARBA00022840"/>
    </source>
</evidence>
<feature type="domain" description="ABC transporter" evidence="8">
    <location>
        <begin position="34"/>
        <end position="270"/>
    </location>
</feature>
<dbReference type="InterPro" id="IPR047817">
    <property type="entry name" value="ABC2_TM_bact-type"/>
</dbReference>
<feature type="transmembrane region" description="Helical" evidence="7">
    <location>
        <begin position="645"/>
        <end position="667"/>
    </location>
</feature>
<dbReference type="PANTHER" id="PTHR43038">
    <property type="entry name" value="ATP-BINDING CASSETTE, SUB-FAMILY H, MEMBER 1"/>
    <property type="match status" value="1"/>
</dbReference>
<evidence type="ECO:0000256" key="7">
    <source>
        <dbReference type="SAM" id="Phobius"/>
    </source>
</evidence>
<proteinExistence type="predicted"/>
<dbReference type="PROSITE" id="PS50893">
    <property type="entry name" value="ABC_TRANSPORTER_2"/>
    <property type="match status" value="1"/>
</dbReference>
<accession>A0A0K2V1J7</accession>
<evidence type="ECO:0000259" key="8">
    <source>
        <dbReference type="PROSITE" id="PS50893"/>
    </source>
</evidence>
<gene>
    <name evidence="10" type="primary">ABCG20</name>
</gene>
<organism evidence="10">
    <name type="scientific">Lepeophtheirus salmonis</name>
    <name type="common">Salmon louse</name>
    <name type="synonym">Caligus salmonis</name>
    <dbReference type="NCBI Taxonomy" id="72036"/>
    <lineage>
        <taxon>Eukaryota</taxon>
        <taxon>Metazoa</taxon>
        <taxon>Ecdysozoa</taxon>
        <taxon>Arthropoda</taxon>
        <taxon>Crustacea</taxon>
        <taxon>Multicrustacea</taxon>
        <taxon>Hexanauplia</taxon>
        <taxon>Copepoda</taxon>
        <taxon>Siphonostomatoida</taxon>
        <taxon>Caligidae</taxon>
        <taxon>Lepeophtheirus</taxon>
    </lineage>
</organism>
<comment type="subcellular location">
    <subcellularLocation>
        <location evidence="1">Membrane</location>
        <topology evidence="1">Multi-pass membrane protein</topology>
    </subcellularLocation>
</comment>
<dbReference type="PROSITE" id="PS51012">
    <property type="entry name" value="ABC_TM2"/>
    <property type="match status" value="1"/>
</dbReference>
<dbReference type="SUPFAM" id="SSF52540">
    <property type="entry name" value="P-loop containing nucleoside triphosphate hydrolases"/>
    <property type="match status" value="1"/>
</dbReference>
<dbReference type="EMBL" id="HACA01026480">
    <property type="protein sequence ID" value="CDW43841.1"/>
    <property type="molecule type" value="Transcribed_RNA"/>
</dbReference>
<feature type="transmembrane region" description="Helical" evidence="7">
    <location>
        <begin position="679"/>
        <end position="697"/>
    </location>
</feature>
<dbReference type="Pfam" id="PF12698">
    <property type="entry name" value="ABC2_membrane_3"/>
    <property type="match status" value="1"/>
</dbReference>
<reference evidence="10" key="1">
    <citation type="submission" date="2014-05" db="EMBL/GenBank/DDBJ databases">
        <authorList>
            <person name="Chronopoulou M."/>
        </authorList>
    </citation>
    <scope>NUCLEOTIDE SEQUENCE</scope>
    <source>
        <tissue evidence="10">Whole organism</tissue>
    </source>
</reference>
<evidence type="ECO:0000256" key="2">
    <source>
        <dbReference type="ARBA" id="ARBA00022692"/>
    </source>
</evidence>
<sequence length="761" mass="85323">MNEVDDVGVPESEEVLPSLLEQKEDGFQNLQPAIWIRDVYKQYGWGRKKVNVLMDLDMTIPKGVIYGLLGPSGCGKTTLLQCTIGRQRIQSGELLVFGHKPGSSGSGVPGRRVGYMPQELALYKEFTILETLEYFGRIFHMSPGSIKMRAEFLLDFLDLPRKNRLIQNLSGGQQRRASLAIALLHEPELLILDEPTVGVDPVLRHSIWEHLLAISNNPSKKTTIVITTHYVEEARRAHIVGMMRYGRLLAESPPANLMKLYNKPTLELVFFNLCRKESSDDSLFAEHSTPRTPKHNPDVISLKQIQTSSEAVAPSFSEQKSCLPRMDSIFALHRLISLVIKNFIRMWRNIGFLIFQFILPTLQVSLFCLAIGGDLKGMSLAVANEDIGSKTCTGFAEGCSISENPLDYLSFSDPVIHPAFNLSCRYLSFMDKDAVDLVYYDDYASAKQAVELGKHWGMLHFTPRFSKAFPDRVIKLISMEVPSNQTLFDSQVHAHLDMTNQQVGHTLKMIMTLSFQSFVEDILQSCNKSQKILGFPLHFHEPIYGAMEPKFTEFMAPGVILSITYFMAGGVILSITYFMAVGLTAQSFILERKEGLLERSWVAGVTATEVMLAHIIAQFAVMVVQVGFVLLFMIYVFSIPSQGPLFLIILLTILQGICGMSFGLVISSMCNTEQDAIQVALGSFYPILLLSGIIWPLEGMPRELKYVSYALPQTLACEAMRGVLSRGWNLEWTQVSQGFLVTIAWICVFQIVSAIILRIRR</sequence>
<keyword evidence="4 10" id="KW-0067">ATP-binding</keyword>
<keyword evidence="6 7" id="KW-0472">Membrane</keyword>
<dbReference type="InterPro" id="IPR003593">
    <property type="entry name" value="AAA+_ATPase"/>
</dbReference>